<evidence type="ECO:0000313" key="4">
    <source>
        <dbReference type="EMBL" id="KAI1714464.1"/>
    </source>
</evidence>
<dbReference type="Gene3D" id="3.30.1120.90">
    <property type="entry name" value="Nucleosome assembly protein"/>
    <property type="match status" value="1"/>
</dbReference>
<dbReference type="GO" id="GO:0005634">
    <property type="term" value="C:nucleus"/>
    <property type="evidence" value="ECO:0007669"/>
    <property type="project" value="InterPro"/>
</dbReference>
<name>A0AAD4N5M8_9BILA</name>
<dbReference type="SUPFAM" id="SSF143113">
    <property type="entry name" value="NAP-like"/>
    <property type="match status" value="1"/>
</dbReference>
<accession>A0AAD4N5M8</accession>
<dbReference type="Gene3D" id="1.20.5.1500">
    <property type="match status" value="1"/>
</dbReference>
<evidence type="ECO:0000256" key="3">
    <source>
        <dbReference type="SAM" id="MobiDB-lite"/>
    </source>
</evidence>
<comment type="similarity">
    <text evidence="1 2">Belongs to the nucleosome assembly protein (NAP) family.</text>
</comment>
<dbReference type="PANTHER" id="PTHR11875">
    <property type="entry name" value="TESTIS-SPECIFIC Y-ENCODED PROTEIN"/>
    <property type="match status" value="1"/>
</dbReference>
<feature type="region of interest" description="Disordered" evidence="3">
    <location>
        <begin position="283"/>
        <end position="309"/>
    </location>
</feature>
<keyword evidence="5" id="KW-1185">Reference proteome</keyword>
<evidence type="ECO:0000313" key="5">
    <source>
        <dbReference type="Proteomes" id="UP001201812"/>
    </source>
</evidence>
<dbReference type="EMBL" id="JAKKPZ010000013">
    <property type="protein sequence ID" value="KAI1714464.1"/>
    <property type="molecule type" value="Genomic_DNA"/>
</dbReference>
<dbReference type="GO" id="GO:0006334">
    <property type="term" value="P:nucleosome assembly"/>
    <property type="evidence" value="ECO:0007669"/>
    <property type="project" value="InterPro"/>
</dbReference>
<evidence type="ECO:0000256" key="2">
    <source>
        <dbReference type="RuleBase" id="RU003876"/>
    </source>
</evidence>
<dbReference type="InterPro" id="IPR037231">
    <property type="entry name" value="NAP-like_sf"/>
</dbReference>
<reference evidence="4" key="1">
    <citation type="submission" date="2022-01" db="EMBL/GenBank/DDBJ databases">
        <title>Genome Sequence Resource for Two Populations of Ditylenchus destructor, the Migratory Endoparasitic Phytonematode.</title>
        <authorList>
            <person name="Zhang H."/>
            <person name="Lin R."/>
            <person name="Xie B."/>
        </authorList>
    </citation>
    <scope>NUCLEOTIDE SEQUENCE</scope>
    <source>
        <strain evidence="4">BazhouSP</strain>
    </source>
</reference>
<evidence type="ECO:0000256" key="1">
    <source>
        <dbReference type="ARBA" id="ARBA00009947"/>
    </source>
</evidence>
<proteinExistence type="inferred from homology"/>
<dbReference type="AlphaFoldDB" id="A0AAD4N5M8"/>
<protein>
    <submittedName>
        <fullName evidence="4">Nucleosome assembly protein (NAP) domain-containing protein</fullName>
    </submittedName>
</protein>
<dbReference type="InterPro" id="IPR002164">
    <property type="entry name" value="NAP_family"/>
</dbReference>
<dbReference type="Pfam" id="PF00956">
    <property type="entry name" value="NAP"/>
    <property type="match status" value="1"/>
</dbReference>
<organism evidence="4 5">
    <name type="scientific">Ditylenchus destructor</name>
    <dbReference type="NCBI Taxonomy" id="166010"/>
    <lineage>
        <taxon>Eukaryota</taxon>
        <taxon>Metazoa</taxon>
        <taxon>Ecdysozoa</taxon>
        <taxon>Nematoda</taxon>
        <taxon>Chromadorea</taxon>
        <taxon>Rhabditida</taxon>
        <taxon>Tylenchina</taxon>
        <taxon>Tylenchomorpha</taxon>
        <taxon>Sphaerularioidea</taxon>
        <taxon>Anguinidae</taxon>
        <taxon>Anguininae</taxon>
        <taxon>Ditylenchus</taxon>
    </lineage>
</organism>
<comment type="caution">
    <text evidence="4">The sequence shown here is derived from an EMBL/GenBank/DDBJ whole genome shotgun (WGS) entry which is preliminary data.</text>
</comment>
<dbReference type="Proteomes" id="UP001201812">
    <property type="component" value="Unassembled WGS sequence"/>
</dbReference>
<sequence>MASGDNKRNLAELLRAGGYDEEGNVPYSSNLAETSKEVQRRVRALKKFQLESITLESEFYKRVHELEKEFQPMFDAINVKRKAVVTGEHEPTDAECDVPLVHGLGEEELQKLEKEAPVEGTPSKGIPEFWYNALNNTSQLGEMMHEYDVPILKYLNDITTEVHSEPTGFTLLFHFSENPYFTNTVLKKYYELQITPDNDDPYNYDGPTVIKCRGTEINWKEGKNVTQKVVKKKQKKGSGAGKFITKTVSNEKSLREDFEVGQIIRDQIIPRAVLFFTGEGIEEDDFDFDDHGEDADEDSEGDDDEEEEE</sequence>
<gene>
    <name evidence="4" type="ORF">DdX_08559</name>
</gene>